<dbReference type="SUPFAM" id="SSF48371">
    <property type="entry name" value="ARM repeat"/>
    <property type="match status" value="1"/>
</dbReference>
<feature type="compositionally biased region" description="Acidic residues" evidence="2">
    <location>
        <begin position="123"/>
        <end position="132"/>
    </location>
</feature>
<dbReference type="EMBL" id="HBNS01059727">
    <property type="protein sequence ID" value="CAE4666047.1"/>
    <property type="molecule type" value="Transcribed_RNA"/>
</dbReference>
<dbReference type="Gene3D" id="1.25.10.10">
    <property type="entry name" value="Leucine-rich Repeat Variant"/>
    <property type="match status" value="1"/>
</dbReference>
<sequence>MISQELFDETLLENEEIFDLSPTAALQETMEEYTIRQKISISHLVLSHPNSTSGKNERLRRKQYNDWLSYLDTLIESDGSVVKQVKEVDGVIHALRGVRLCCRDGWSDEVDALSTIVSTHNEENDEEEEEEEEAKKEESNETKDPALPYLTLFHQSNAIYTFMSLLGIVILPSPDATEQDETTNTPTAVQILHETILTLIEILKPTSSNTTTTRDVKMTLRDKFVAFERLVGLLLHYANLSSVTKEDDDEKEVSNLQILIDVIRLATVSCRMCESNKVSFVRALKKKNRNGGGMDAIIQVLRLPTSTTNTFTQEQVTLWSETCQLITTLCKFDDFRSAEEKTASVASAHGINVSCAHDHVMEFFRVGIVPVLYDIISYSLQERSATTIEKGNDDENEEDIMDVKLAASAISATRVLAVNDEIVQCLVAVGILKSAKIALDAGLLENEKEKEEEKGDKREAVKIHLTSSSLGLLRNLCGNDEIKTTLCLGNTESSSSSSSFLSSSIVPSIIHAMKKYKNNPIVQEHGCGTFAAMALRKPKNALRILQDNDRDGGGANAICTCMKRFPNHVPLQRQACLAIRNIVSRLVKMNENDVVDDETTTMMEATTTTAADNLVNVREIFLDLGIEYILRHISGRHQGSVDEAYAALRDLGCQVSLVKFDKDDIANGGSGTGRTMMFGETKPKFRPVFEESDELNGGGGIEDRIAAVAESNGGGTF</sequence>
<evidence type="ECO:0000256" key="1">
    <source>
        <dbReference type="ARBA" id="ARBA00022737"/>
    </source>
</evidence>
<keyword evidence="1" id="KW-0677">Repeat</keyword>
<proteinExistence type="predicted"/>
<feature type="region of interest" description="Disordered" evidence="2">
    <location>
        <begin position="118"/>
        <end position="143"/>
    </location>
</feature>
<dbReference type="PANTHER" id="PTHR22895:SF0">
    <property type="entry name" value="ARMADILLO REPEAT-CONTAINING PROTEIN 6"/>
    <property type="match status" value="1"/>
</dbReference>
<organism evidence="3">
    <name type="scientific">Ditylum brightwellii</name>
    <dbReference type="NCBI Taxonomy" id="49249"/>
    <lineage>
        <taxon>Eukaryota</taxon>
        <taxon>Sar</taxon>
        <taxon>Stramenopiles</taxon>
        <taxon>Ochrophyta</taxon>
        <taxon>Bacillariophyta</taxon>
        <taxon>Mediophyceae</taxon>
        <taxon>Lithodesmiophycidae</taxon>
        <taxon>Lithodesmiales</taxon>
        <taxon>Lithodesmiaceae</taxon>
        <taxon>Ditylum</taxon>
    </lineage>
</organism>
<gene>
    <name evidence="3" type="ORF">DBRI00130_LOCUS42959</name>
</gene>
<dbReference type="InterPro" id="IPR011989">
    <property type="entry name" value="ARM-like"/>
</dbReference>
<protein>
    <recommendedName>
        <fullName evidence="4">Ataxin-10 domain-containing protein</fullName>
    </recommendedName>
</protein>
<name>A0A7S4WJ89_9STRA</name>
<dbReference type="AlphaFoldDB" id="A0A7S4WJ89"/>
<feature type="compositionally biased region" description="Basic and acidic residues" evidence="2">
    <location>
        <begin position="133"/>
        <end position="143"/>
    </location>
</feature>
<evidence type="ECO:0008006" key="4">
    <source>
        <dbReference type="Google" id="ProtNLM"/>
    </source>
</evidence>
<dbReference type="PANTHER" id="PTHR22895">
    <property type="entry name" value="ARMADILLO REPEAT-CONTAINING PROTEIN 6"/>
    <property type="match status" value="1"/>
</dbReference>
<accession>A0A7S4WJ89</accession>
<reference evidence="3" key="1">
    <citation type="submission" date="2021-01" db="EMBL/GenBank/DDBJ databases">
        <authorList>
            <person name="Corre E."/>
            <person name="Pelletier E."/>
            <person name="Niang G."/>
            <person name="Scheremetjew M."/>
            <person name="Finn R."/>
            <person name="Kale V."/>
            <person name="Holt S."/>
            <person name="Cochrane G."/>
            <person name="Meng A."/>
            <person name="Brown T."/>
            <person name="Cohen L."/>
        </authorList>
    </citation>
    <scope>NUCLEOTIDE SEQUENCE</scope>
    <source>
        <strain evidence="3">GSO104</strain>
    </source>
</reference>
<evidence type="ECO:0000313" key="3">
    <source>
        <dbReference type="EMBL" id="CAE4666047.1"/>
    </source>
</evidence>
<evidence type="ECO:0000256" key="2">
    <source>
        <dbReference type="SAM" id="MobiDB-lite"/>
    </source>
</evidence>
<dbReference type="InterPro" id="IPR016024">
    <property type="entry name" value="ARM-type_fold"/>
</dbReference>